<dbReference type="Pfam" id="PF07963">
    <property type="entry name" value="N_methyl"/>
    <property type="match status" value="1"/>
</dbReference>
<evidence type="ECO:0000256" key="1">
    <source>
        <dbReference type="SAM" id="Phobius"/>
    </source>
</evidence>
<dbReference type="NCBIfam" id="TIGR02532">
    <property type="entry name" value="IV_pilin_GFxxxE"/>
    <property type="match status" value="1"/>
</dbReference>
<dbReference type="EMBL" id="AP014546">
    <property type="protein sequence ID" value="BBB31298.1"/>
    <property type="molecule type" value="Genomic_DNA"/>
</dbReference>
<dbReference type="InterPro" id="IPR012902">
    <property type="entry name" value="N_methyl_site"/>
</dbReference>
<dbReference type="RefSeq" id="WP_201348409.1">
    <property type="nucleotide sequence ID" value="NZ_AP014546.1"/>
</dbReference>
<keyword evidence="1" id="KW-0472">Membrane</keyword>
<dbReference type="Gene3D" id="3.30.700.10">
    <property type="entry name" value="Glycoprotein, Type 4 Pilin"/>
    <property type="match status" value="1"/>
</dbReference>
<dbReference type="KEGG" id="njp:NEJAP_3360"/>
<protein>
    <submittedName>
        <fullName evidence="2">Type IV pilus assembly protein PilE</fullName>
    </submittedName>
</protein>
<accession>A0A7R6PKJ8</accession>
<dbReference type="InterPro" id="IPR031982">
    <property type="entry name" value="PilE-like"/>
</dbReference>
<dbReference type="InterPro" id="IPR045584">
    <property type="entry name" value="Pilin-like"/>
</dbReference>
<keyword evidence="1" id="KW-1133">Transmembrane helix</keyword>
<evidence type="ECO:0000313" key="3">
    <source>
        <dbReference type="Proteomes" id="UP000595332"/>
    </source>
</evidence>
<name>A0A7R6PKJ8_9GAMM</name>
<dbReference type="Proteomes" id="UP000595332">
    <property type="component" value="Chromosome"/>
</dbReference>
<sequence>MKPDQKGVTLIELMIVVAIIGILSAIAYPSYQQYVLSSWRATASGCVLSLAQNMERQFTANMTYLAAVPVDGCTTENGMAARYTISLAAAASAAVYTVQAVPQGAQTADTQCGTLSITQTGARAETGTGSVQDCW</sequence>
<dbReference type="GO" id="GO:0043683">
    <property type="term" value="P:type IV pilus assembly"/>
    <property type="evidence" value="ECO:0007669"/>
    <property type="project" value="InterPro"/>
</dbReference>
<keyword evidence="3" id="KW-1185">Reference proteome</keyword>
<evidence type="ECO:0000313" key="2">
    <source>
        <dbReference type="EMBL" id="BBB31298.1"/>
    </source>
</evidence>
<dbReference type="SUPFAM" id="SSF54523">
    <property type="entry name" value="Pili subunits"/>
    <property type="match status" value="1"/>
</dbReference>
<dbReference type="PROSITE" id="PS00409">
    <property type="entry name" value="PROKAR_NTER_METHYL"/>
    <property type="match status" value="1"/>
</dbReference>
<reference evidence="2 3" key="1">
    <citation type="journal article" date="2008" name="Int. J. Syst. Evol. Microbiol.">
        <title>Neptunomonas japonica sp. nov., an Osedax japonicus symbiont-like bacterium isolated from sediment adjacent to sperm whale carcasses off Kagoshima, Japan.</title>
        <authorList>
            <person name="Miyazaki M."/>
            <person name="Nogi Y."/>
            <person name="Fujiwara Y."/>
            <person name="Kawato M."/>
            <person name="Kubokawa K."/>
            <person name="Horikoshi K."/>
        </authorList>
    </citation>
    <scope>NUCLEOTIDE SEQUENCE [LARGE SCALE GENOMIC DNA]</scope>
    <source>
        <strain evidence="2 3">JAMM 1380</strain>
    </source>
</reference>
<dbReference type="Pfam" id="PF16732">
    <property type="entry name" value="ComP_DUS"/>
    <property type="match status" value="1"/>
</dbReference>
<feature type="transmembrane region" description="Helical" evidence="1">
    <location>
        <begin position="7"/>
        <end position="28"/>
    </location>
</feature>
<organism evidence="2 3">
    <name type="scientific">Neptunomonas japonica JAMM 1380</name>
    <dbReference type="NCBI Taxonomy" id="1441457"/>
    <lineage>
        <taxon>Bacteria</taxon>
        <taxon>Pseudomonadati</taxon>
        <taxon>Pseudomonadota</taxon>
        <taxon>Gammaproteobacteria</taxon>
        <taxon>Oceanospirillales</taxon>
        <taxon>Oceanospirillaceae</taxon>
        <taxon>Neptunomonas</taxon>
    </lineage>
</organism>
<gene>
    <name evidence="2" type="primary">pilE</name>
    <name evidence="2" type="ORF">NEJAP_3360</name>
</gene>
<proteinExistence type="predicted"/>
<keyword evidence="1" id="KW-0812">Transmembrane</keyword>
<dbReference type="AlphaFoldDB" id="A0A7R6PKJ8"/>